<gene>
    <name evidence="3" type="ORF">BFG04_05345</name>
</gene>
<evidence type="ECO:0000256" key="2">
    <source>
        <dbReference type="SAM" id="Phobius"/>
    </source>
</evidence>
<accession>A0AAX0L9Y5</accession>
<keyword evidence="2" id="KW-0812">Transmembrane</keyword>
<comment type="caution">
    <text evidence="3">The sequence shown here is derived from an EMBL/GenBank/DDBJ whole genome shotgun (WGS) entry which is preliminary data.</text>
</comment>
<dbReference type="SUPFAM" id="SSF110997">
    <property type="entry name" value="Sporulation related repeat"/>
    <property type="match status" value="1"/>
</dbReference>
<evidence type="ECO:0000313" key="3">
    <source>
        <dbReference type="EMBL" id="OPA75871.1"/>
    </source>
</evidence>
<keyword evidence="1" id="KW-0175">Coiled coil</keyword>
<evidence type="ECO:0000256" key="1">
    <source>
        <dbReference type="SAM" id="Coils"/>
    </source>
</evidence>
<proteinExistence type="predicted"/>
<dbReference type="RefSeq" id="WP_069632743.1">
    <property type="nucleotide sequence ID" value="NZ_CP012547.1"/>
</dbReference>
<keyword evidence="2" id="KW-1133">Transmembrane helix</keyword>
<evidence type="ECO:0008006" key="5">
    <source>
        <dbReference type="Google" id="ProtNLM"/>
    </source>
</evidence>
<keyword evidence="2" id="KW-0472">Membrane</keyword>
<feature type="transmembrane region" description="Helical" evidence="2">
    <location>
        <begin position="26"/>
        <end position="47"/>
    </location>
</feature>
<dbReference type="EMBL" id="MCRK01000041">
    <property type="protein sequence ID" value="OPA75871.1"/>
    <property type="molecule type" value="Genomic_DNA"/>
</dbReference>
<reference evidence="3 4" key="1">
    <citation type="submission" date="2016-08" db="EMBL/GenBank/DDBJ databases">
        <title>Campylobacter species from sea mammals.</title>
        <authorList>
            <person name="Gilbert M.J."/>
            <person name="Byrne B.A."/>
            <person name="Zomer A.L."/>
            <person name="Wagenaar J.A."/>
        </authorList>
    </citation>
    <scope>NUCLEOTIDE SEQUENCE [LARGE SCALE GENOMIC DNA]</scope>
    <source>
        <strain evidence="3 4">1105248</strain>
    </source>
</reference>
<protein>
    <recommendedName>
        <fullName evidence="5">SPOR domain-containing protein</fullName>
    </recommendedName>
</protein>
<feature type="coiled-coil region" evidence="1">
    <location>
        <begin position="139"/>
        <end position="175"/>
    </location>
</feature>
<dbReference type="InterPro" id="IPR036680">
    <property type="entry name" value="SPOR-like_sf"/>
</dbReference>
<evidence type="ECO:0000313" key="4">
    <source>
        <dbReference type="Proteomes" id="UP000189728"/>
    </source>
</evidence>
<name>A0AAX0L9Y5_9BACT</name>
<organism evidence="3 4">
    <name type="scientific">Campylobacter pinnipediorum subsp. pinnipediorum</name>
    <dbReference type="NCBI Taxonomy" id="1660067"/>
    <lineage>
        <taxon>Bacteria</taxon>
        <taxon>Pseudomonadati</taxon>
        <taxon>Campylobacterota</taxon>
        <taxon>Epsilonproteobacteria</taxon>
        <taxon>Campylobacterales</taxon>
        <taxon>Campylobacteraceae</taxon>
        <taxon>Campylobacter</taxon>
    </lineage>
</organism>
<dbReference type="Proteomes" id="UP000189728">
    <property type="component" value="Unassembled WGS sequence"/>
</dbReference>
<dbReference type="AlphaFoldDB" id="A0AAX0L9Y5"/>
<sequence>MQNSDELKDILLDNEDDTKNLKLKKVLILVAALSILFLIVIATMKIINSNDNNVSSDNELDSRLALPPIPDEKSEQNLISSVNNSGNNEQLFEQVPILPENKSQDDFEDMVKRLKEKENIKQETAPKEAIKEQKINKVIKEVQDQLPETVKQLEKETAKQEIKDKKTNKQSTAKKPVVEKVIKETRPSLNQKTKDVKKVQNNASKESKITAGAYIQVSATSKVEPDKKELNNILIKGYEYKTLRVGSTTKVLIGPFDSSKLKIELEKIRKTINKGAFVYRVK</sequence>
<dbReference type="GO" id="GO:0042834">
    <property type="term" value="F:peptidoglycan binding"/>
    <property type="evidence" value="ECO:0007669"/>
    <property type="project" value="InterPro"/>
</dbReference>